<gene>
    <name evidence="3" type="ORF">VNE69_02171</name>
</gene>
<dbReference type="KEGG" id="vnx:VNE69_02171"/>
<evidence type="ECO:0000256" key="1">
    <source>
        <dbReference type="PROSITE-ProRule" id="PRU00108"/>
    </source>
</evidence>
<dbReference type="GO" id="GO:0005634">
    <property type="term" value="C:nucleus"/>
    <property type="evidence" value="ECO:0007669"/>
    <property type="project" value="UniProtKB-SubCell"/>
</dbReference>
<name>A0AAX4J9I2_9MICR</name>
<keyword evidence="1" id="KW-0539">Nucleus</keyword>
<organism evidence="3 4">
    <name type="scientific">Vairimorpha necatrix</name>
    <dbReference type="NCBI Taxonomy" id="6039"/>
    <lineage>
        <taxon>Eukaryota</taxon>
        <taxon>Fungi</taxon>
        <taxon>Fungi incertae sedis</taxon>
        <taxon>Microsporidia</taxon>
        <taxon>Nosematidae</taxon>
        <taxon>Vairimorpha</taxon>
    </lineage>
</organism>
<keyword evidence="1 3" id="KW-0238">DNA-binding</keyword>
<evidence type="ECO:0000313" key="3">
    <source>
        <dbReference type="EMBL" id="WUR02649.1"/>
    </source>
</evidence>
<dbReference type="GO" id="GO:0003677">
    <property type="term" value="F:DNA binding"/>
    <property type="evidence" value="ECO:0007669"/>
    <property type="project" value="UniProtKB-UniRule"/>
</dbReference>
<feature type="domain" description="Homeobox" evidence="2">
    <location>
        <begin position="23"/>
        <end position="83"/>
    </location>
</feature>
<keyword evidence="1 3" id="KW-0371">Homeobox</keyword>
<dbReference type="PROSITE" id="PS50071">
    <property type="entry name" value="HOMEOBOX_2"/>
    <property type="match status" value="1"/>
</dbReference>
<dbReference type="InterPro" id="IPR009057">
    <property type="entry name" value="Homeodomain-like_sf"/>
</dbReference>
<protein>
    <submittedName>
        <fullName evidence="3">Homeobox domain-containing protein</fullName>
    </submittedName>
</protein>
<dbReference type="InterPro" id="IPR001356">
    <property type="entry name" value="HD"/>
</dbReference>
<dbReference type="GeneID" id="90540461"/>
<evidence type="ECO:0000313" key="4">
    <source>
        <dbReference type="Proteomes" id="UP001334084"/>
    </source>
</evidence>
<sequence>MNNFLDDNTLAEALFGLIKLKKENKRYKPRSYTQVKEYVLFHTYERVQWPSLNLVEDLSVLLDLNINSIKWWFQKKRRNMTPEERKNKNCDDVDRKYLLYLYKWANVLNSEKK</sequence>
<dbReference type="Gene3D" id="1.10.10.60">
    <property type="entry name" value="Homeodomain-like"/>
    <property type="match status" value="1"/>
</dbReference>
<dbReference type="Proteomes" id="UP001334084">
    <property type="component" value="Chromosome 2"/>
</dbReference>
<dbReference type="AlphaFoldDB" id="A0AAX4J9I2"/>
<comment type="subcellular location">
    <subcellularLocation>
        <location evidence="1">Nucleus</location>
    </subcellularLocation>
</comment>
<reference evidence="3" key="1">
    <citation type="journal article" date="2024" name="BMC Genomics">
        <title>Functional annotation of a divergent genome using sequence and structure-based similarity.</title>
        <authorList>
            <person name="Svedberg D."/>
            <person name="Winiger R.R."/>
            <person name="Berg A."/>
            <person name="Sharma H."/>
            <person name="Tellgren-Roth C."/>
            <person name="Debrunner-Vossbrinck B.A."/>
            <person name="Vossbrinck C.R."/>
            <person name="Barandun J."/>
        </authorList>
    </citation>
    <scope>NUCLEOTIDE SEQUENCE</scope>
    <source>
        <strain evidence="3">Illinois isolate</strain>
    </source>
</reference>
<dbReference type="EMBL" id="CP142727">
    <property type="protein sequence ID" value="WUR02649.1"/>
    <property type="molecule type" value="Genomic_DNA"/>
</dbReference>
<feature type="DNA-binding region" description="Homeobox" evidence="1">
    <location>
        <begin position="25"/>
        <end position="84"/>
    </location>
</feature>
<evidence type="ECO:0000259" key="2">
    <source>
        <dbReference type="PROSITE" id="PS50071"/>
    </source>
</evidence>
<accession>A0AAX4J9I2</accession>
<dbReference type="SUPFAM" id="SSF46689">
    <property type="entry name" value="Homeodomain-like"/>
    <property type="match status" value="1"/>
</dbReference>
<dbReference type="RefSeq" id="XP_065328794.1">
    <property type="nucleotide sequence ID" value="XM_065472722.1"/>
</dbReference>
<keyword evidence="4" id="KW-1185">Reference proteome</keyword>
<proteinExistence type="predicted"/>